<dbReference type="CDD" id="cd10910">
    <property type="entry name" value="PIN_limkain_b1_N_like"/>
    <property type="match status" value="1"/>
</dbReference>
<dbReference type="RefSeq" id="XP_019098339.1">
    <property type="nucleotide sequence ID" value="XM_019242794.1"/>
</dbReference>
<dbReference type="RefSeq" id="XP_019098336.1">
    <property type="nucleotide sequence ID" value="XM_019242791.1"/>
</dbReference>
<keyword evidence="1" id="KW-1185">Reference proteome</keyword>
<evidence type="ECO:0000313" key="2">
    <source>
        <dbReference type="RefSeq" id="XP_019098335.1"/>
    </source>
</evidence>
<dbReference type="Proteomes" id="UP000694864">
    <property type="component" value="Chromosome 3"/>
</dbReference>
<reference evidence="1" key="2">
    <citation type="journal article" date="2014" name="Nat. Commun.">
        <title>The emerging biofuel crop Camelina sativa retains a highly undifferentiated hexaploid genome structure.</title>
        <authorList>
            <person name="Kagale S."/>
            <person name="Koh C."/>
            <person name="Nixon J."/>
            <person name="Bollina V."/>
            <person name="Clarke W.E."/>
            <person name="Tuteja R."/>
            <person name="Spillane C."/>
            <person name="Robinson S.J."/>
            <person name="Links M.G."/>
            <person name="Clarke C."/>
            <person name="Higgins E.E."/>
            <person name="Huebert T."/>
            <person name="Sharpe A.G."/>
            <person name="Parkin I.A."/>
        </authorList>
    </citation>
    <scope>NUCLEOTIDE SEQUENCE [LARGE SCALE GENOMIC DNA]</scope>
    <source>
        <strain evidence="1">r\DH55</strain>
    </source>
</reference>
<dbReference type="PANTHER" id="PTHR14379">
    <property type="entry name" value="LIMKAIN B LKAP"/>
    <property type="match status" value="1"/>
</dbReference>
<dbReference type="PANTHER" id="PTHR14379:SF19">
    <property type="entry name" value="ENDONUCLEASE OR GLYCOSYL HYDROLASE-RELATED"/>
    <property type="match status" value="1"/>
</dbReference>
<evidence type="ECO:0000313" key="3">
    <source>
        <dbReference type="RefSeq" id="XP_019098336.1"/>
    </source>
</evidence>
<accession>A0ABM1RH47</accession>
<dbReference type="RefSeq" id="XP_019098341.1">
    <property type="nucleotide sequence ID" value="XM_019242796.1"/>
</dbReference>
<proteinExistence type="predicted"/>
<evidence type="ECO:0000313" key="7">
    <source>
        <dbReference type="RefSeq" id="XP_019098343.1"/>
    </source>
</evidence>
<reference evidence="1" key="1">
    <citation type="journal article" date="1997" name="Nucleic Acids Res.">
        <title>tRNAscan-SE: a program for improved detection of transfer RNA genes in genomic sequence.</title>
        <authorList>
            <person name="Lowe T.M."/>
            <person name="Eddy S.R."/>
        </authorList>
    </citation>
    <scope>NUCLEOTIDE SEQUENCE [LARGE SCALE GENOMIC DNA]</scope>
    <source>
        <strain evidence="1">r\DH55</strain>
    </source>
</reference>
<protein>
    <submittedName>
        <fullName evidence="2 3">Uncharacterized protein LOC104778530</fullName>
    </submittedName>
</protein>
<dbReference type="RefSeq" id="XP_019098343.1">
    <property type="nucleotide sequence ID" value="XM_019242798.1"/>
</dbReference>
<evidence type="ECO:0000313" key="4">
    <source>
        <dbReference type="RefSeq" id="XP_019098339.1"/>
    </source>
</evidence>
<sequence>MVISNARIFACMHVRSSFNILKPFPNDSLLQSFFLAGELEEDNCDEYPLSCSEQPFSICSVCGYKTFFHWAERFTIDSAFERFTMHLDSTSHQQKLSAVLPISKKLQYLTAPLSEPPEKNLEAVTSVFWDTRLCLGPRGCDPRQVGPCIKRFLRNKGYSGPLTITAIGVLTNISYEILDELCSMEVSQIKAFGETWFSYTLDGLIGGFTFKNEPPANIMVISDGKYFTSKYAFEVESSGYNILRCDSLESIFSLPDSGALEDDKCIDETSDSAFWICSVCDMDTRYQGFKNFITHVNSWQHRHTHQQKVNRSNSY</sequence>
<organism evidence="1 2">
    <name type="scientific">Camelina sativa</name>
    <name type="common">False flax</name>
    <name type="synonym">Myagrum sativum</name>
    <dbReference type="NCBI Taxonomy" id="90675"/>
    <lineage>
        <taxon>Eukaryota</taxon>
        <taxon>Viridiplantae</taxon>
        <taxon>Streptophyta</taxon>
        <taxon>Embryophyta</taxon>
        <taxon>Tracheophyta</taxon>
        <taxon>Spermatophyta</taxon>
        <taxon>Magnoliopsida</taxon>
        <taxon>eudicotyledons</taxon>
        <taxon>Gunneridae</taxon>
        <taxon>Pentapetalae</taxon>
        <taxon>rosids</taxon>
        <taxon>malvids</taxon>
        <taxon>Brassicales</taxon>
        <taxon>Brassicaceae</taxon>
        <taxon>Camelineae</taxon>
        <taxon>Camelina</taxon>
    </lineage>
</organism>
<dbReference type="GeneID" id="104778530"/>
<gene>
    <name evidence="2 3 4 5 6 7" type="primary">LOC104778530</name>
</gene>
<dbReference type="RefSeq" id="XP_019098335.1">
    <property type="nucleotide sequence ID" value="XM_019242790.1"/>
</dbReference>
<evidence type="ECO:0000313" key="1">
    <source>
        <dbReference type="Proteomes" id="UP000694864"/>
    </source>
</evidence>
<dbReference type="InterPro" id="IPR024768">
    <property type="entry name" value="Marf1"/>
</dbReference>
<evidence type="ECO:0000313" key="5">
    <source>
        <dbReference type="RefSeq" id="XP_019098340.1"/>
    </source>
</evidence>
<reference evidence="2 3" key="3">
    <citation type="submission" date="2025-05" db="UniProtKB">
        <authorList>
            <consortium name="RefSeq"/>
        </authorList>
    </citation>
    <scope>IDENTIFICATION</scope>
    <source>
        <tissue evidence="2 3">Leaf</tissue>
    </source>
</reference>
<evidence type="ECO:0000313" key="6">
    <source>
        <dbReference type="RefSeq" id="XP_019098341.1"/>
    </source>
</evidence>
<dbReference type="RefSeq" id="XP_019098340.1">
    <property type="nucleotide sequence ID" value="XM_019242795.1"/>
</dbReference>
<name>A0ABM1RH47_CAMSA</name>